<dbReference type="Pfam" id="PF07366">
    <property type="entry name" value="SnoaL"/>
    <property type="match status" value="1"/>
</dbReference>
<dbReference type="RefSeq" id="WP_167471270.1">
    <property type="nucleotide sequence ID" value="NZ_CP046172.1"/>
</dbReference>
<protein>
    <recommendedName>
        <fullName evidence="3">Ester cyclase</fullName>
    </recommendedName>
</protein>
<evidence type="ECO:0000313" key="2">
    <source>
        <dbReference type="Proteomes" id="UP000503540"/>
    </source>
</evidence>
<evidence type="ECO:0000313" key="1">
    <source>
        <dbReference type="EMBL" id="QIS07954.1"/>
    </source>
</evidence>
<proteinExistence type="predicted"/>
<dbReference type="EMBL" id="CP046172">
    <property type="protein sequence ID" value="QIS07954.1"/>
    <property type="molecule type" value="Genomic_DNA"/>
</dbReference>
<reference evidence="1 2" key="1">
    <citation type="journal article" date="2019" name="ACS Chem. Biol.">
        <title>Identification and Mobilization of a Cryptic Antibiotic Biosynthesis Gene Locus from a Human-Pathogenic Nocardia Isolate.</title>
        <authorList>
            <person name="Herisse M."/>
            <person name="Ishida K."/>
            <person name="Porter J.L."/>
            <person name="Howden B."/>
            <person name="Hertweck C."/>
            <person name="Stinear T.P."/>
            <person name="Pidot S.J."/>
        </authorList>
    </citation>
    <scope>NUCLEOTIDE SEQUENCE [LARGE SCALE GENOMIC DNA]</scope>
    <source>
        <strain evidence="1 2">AUSMDU00012717</strain>
    </source>
</reference>
<evidence type="ECO:0008006" key="3">
    <source>
        <dbReference type="Google" id="ProtNLM"/>
    </source>
</evidence>
<dbReference type="KEGG" id="nah:F5544_00090"/>
<gene>
    <name evidence="1" type="ORF">F5544_00090</name>
</gene>
<dbReference type="InterPro" id="IPR009959">
    <property type="entry name" value="Cyclase_SnoaL-like"/>
</dbReference>
<accession>A0A6G9Y482</accession>
<dbReference type="Proteomes" id="UP000503540">
    <property type="component" value="Chromosome"/>
</dbReference>
<dbReference type="AlphaFoldDB" id="A0A6G9Y482"/>
<organism evidence="1 2">
    <name type="scientific">Nocardia arthritidis</name>
    <dbReference type="NCBI Taxonomy" id="228602"/>
    <lineage>
        <taxon>Bacteria</taxon>
        <taxon>Bacillati</taxon>
        <taxon>Actinomycetota</taxon>
        <taxon>Actinomycetes</taxon>
        <taxon>Mycobacteriales</taxon>
        <taxon>Nocardiaceae</taxon>
        <taxon>Nocardia</taxon>
    </lineage>
</organism>
<dbReference type="GO" id="GO:0030638">
    <property type="term" value="P:polyketide metabolic process"/>
    <property type="evidence" value="ECO:0007669"/>
    <property type="project" value="InterPro"/>
</dbReference>
<dbReference type="SUPFAM" id="SSF54427">
    <property type="entry name" value="NTF2-like"/>
    <property type="match status" value="1"/>
</dbReference>
<dbReference type="Gene3D" id="3.10.450.50">
    <property type="match status" value="1"/>
</dbReference>
<dbReference type="InterPro" id="IPR032710">
    <property type="entry name" value="NTF2-like_dom_sf"/>
</dbReference>
<name>A0A6G9Y482_9NOCA</name>
<sequence>MTYTAQDLRSTATRAIQLMASGSEDEFAAVIHPDAINRESKAEPAACRGRGPSACYASALWLRSAFSDMRWDIHEVVVERDLVVLHTTAYGTHTGTFVVYDADARPAQAFPATGRSFAVTQTHWCRMADGLLIEHWANRDDIGQSTQLGWVPPTPVYIARMRLALRRARRNEK</sequence>
<keyword evidence="2" id="KW-1185">Reference proteome</keyword>